<reference evidence="2" key="1">
    <citation type="submission" date="2017-09" db="EMBL/GenBank/DDBJ databases">
        <title>Depth-based differentiation of microbial function through sediment-hosted aquifers and enrichment of novel symbionts in the deep terrestrial subsurface.</title>
        <authorList>
            <person name="Probst A.J."/>
            <person name="Ladd B."/>
            <person name="Jarett J.K."/>
            <person name="Geller-Mcgrath D.E."/>
            <person name="Sieber C.M.K."/>
            <person name="Emerson J.B."/>
            <person name="Anantharaman K."/>
            <person name="Thomas B.C."/>
            <person name="Malmstrom R."/>
            <person name="Stieglmeier M."/>
            <person name="Klingl A."/>
            <person name="Woyke T."/>
            <person name="Ryan C.M."/>
            <person name="Banfield J.F."/>
        </authorList>
    </citation>
    <scope>NUCLEOTIDE SEQUENCE [LARGE SCALE GENOMIC DNA]</scope>
</reference>
<comment type="caution">
    <text evidence="1">The sequence shown here is derived from an EMBL/GenBank/DDBJ whole genome shotgun (WGS) entry which is preliminary data.</text>
</comment>
<dbReference type="Proteomes" id="UP000228920">
    <property type="component" value="Unassembled WGS sequence"/>
</dbReference>
<evidence type="ECO:0008006" key="3">
    <source>
        <dbReference type="Google" id="ProtNLM"/>
    </source>
</evidence>
<gene>
    <name evidence="1" type="ORF">COY32_01700</name>
</gene>
<accession>A0A2M7TKQ8</accession>
<evidence type="ECO:0000313" key="1">
    <source>
        <dbReference type="EMBL" id="PIZ47460.1"/>
    </source>
</evidence>
<sequence>EDPVKIARKLNLSHWTGILFLDGKWISKNLVLLLAVDFGTLDAVAWLVCTCESEANYQRLIDLAKDCGYSIKAIISDGNSAIVALTQPKEVTSRKGTRRFPRPGVTPKLIQNRKLDVPHQWCVVHAQRSIRTLTRYCSKDDRVWIEQRANLILFARTPKNAKKYLQKLLWHMDLLNRCHKNVANFLLRNWDMLMIHHRVRINMRRIPRDTNGIENSISYLNKRFKTMKGLKTQKTARSIVSLIVFNYRKKPLDCTKNKLKKGKSPLQLAGAKNLQNERLGMW</sequence>
<name>A0A2M7TKQ8_UNCKA</name>
<protein>
    <recommendedName>
        <fullName evidence="3">Transposase</fullName>
    </recommendedName>
</protein>
<proteinExistence type="predicted"/>
<evidence type="ECO:0000313" key="2">
    <source>
        <dbReference type="Proteomes" id="UP000228920"/>
    </source>
</evidence>
<organism evidence="1 2">
    <name type="scientific">candidate division WWE3 bacterium CG_4_10_14_0_2_um_filter_41_14</name>
    <dbReference type="NCBI Taxonomy" id="1975072"/>
    <lineage>
        <taxon>Bacteria</taxon>
        <taxon>Katanobacteria</taxon>
    </lineage>
</organism>
<feature type="non-terminal residue" evidence="1">
    <location>
        <position position="1"/>
    </location>
</feature>
<dbReference type="AlphaFoldDB" id="A0A2M7TKQ8"/>
<dbReference type="EMBL" id="PFNL01000047">
    <property type="protein sequence ID" value="PIZ47460.1"/>
    <property type="molecule type" value="Genomic_DNA"/>
</dbReference>